<evidence type="ECO:0000313" key="2">
    <source>
        <dbReference type="Proteomes" id="UP001165186"/>
    </source>
</evidence>
<organism evidence="1 2">
    <name type="scientific">Neofusicoccum parvum</name>
    <dbReference type="NCBI Taxonomy" id="310453"/>
    <lineage>
        <taxon>Eukaryota</taxon>
        <taxon>Fungi</taxon>
        <taxon>Dikarya</taxon>
        <taxon>Ascomycota</taxon>
        <taxon>Pezizomycotina</taxon>
        <taxon>Dothideomycetes</taxon>
        <taxon>Dothideomycetes incertae sedis</taxon>
        <taxon>Botryosphaeriales</taxon>
        <taxon>Botryosphaeriaceae</taxon>
        <taxon>Neofusicoccum</taxon>
    </lineage>
</organism>
<gene>
    <name evidence="1" type="primary">g10528</name>
    <name evidence="1" type="ORF">NpPPO83_00010528</name>
</gene>
<dbReference type="EMBL" id="BSXG01000013">
    <property type="protein sequence ID" value="GME24508.1"/>
    <property type="molecule type" value="Genomic_DNA"/>
</dbReference>
<comment type="caution">
    <text evidence="1">The sequence shown here is derived from an EMBL/GenBank/DDBJ whole genome shotgun (WGS) entry which is preliminary data.</text>
</comment>
<name>A0ACB5RVH1_9PEZI</name>
<accession>A0ACB5RVH1</accession>
<sequence length="223" mass="23822">MSSAIVERLKQWTTCDIADGLSALKHPHGGFLDGLTMYSPALQSGATKIAGPAFTVRFVPKADTESPSIQGNYIDRIPAGAVVFVSQPRPHVNAVYGGLMSLRARELGAAGVVVDGRVRDLQEHRDLDFPVFARAVGTTAGGAVCRPSAVNVPVRLNSADQEAWIEPGDYVVADLNGVVRIPRDMAEAVLEAIPAIVEADEKCAEGIKQGRTVEDVFKEFRGK</sequence>
<dbReference type="Proteomes" id="UP001165186">
    <property type="component" value="Unassembled WGS sequence"/>
</dbReference>
<proteinExistence type="predicted"/>
<reference evidence="1" key="1">
    <citation type="submission" date="2024-09" db="EMBL/GenBank/DDBJ databases">
        <title>Draft Genome Sequences of Neofusicoccum parvum.</title>
        <authorList>
            <person name="Ashida A."/>
            <person name="Camagna M."/>
            <person name="Tanaka A."/>
            <person name="Takemoto D."/>
        </authorList>
    </citation>
    <scope>NUCLEOTIDE SEQUENCE</scope>
    <source>
        <strain evidence="1">PPO83</strain>
    </source>
</reference>
<evidence type="ECO:0000313" key="1">
    <source>
        <dbReference type="EMBL" id="GME24508.1"/>
    </source>
</evidence>
<protein>
    <submittedName>
        <fullName evidence="1">Ribonuclease e inhibitor rraa dimethylmenaquinone methyltransferase protein</fullName>
    </submittedName>
</protein>
<keyword evidence="2" id="KW-1185">Reference proteome</keyword>